<protein>
    <submittedName>
        <fullName evidence="2">Uncharacterized protein</fullName>
    </submittedName>
</protein>
<dbReference type="RefSeq" id="WP_315736101.1">
    <property type="nucleotide sequence ID" value="NZ_JAVYII010000011.1"/>
</dbReference>
<keyword evidence="1" id="KW-1133">Transmembrane helix</keyword>
<feature type="transmembrane region" description="Helical" evidence="1">
    <location>
        <begin position="307"/>
        <end position="327"/>
    </location>
</feature>
<evidence type="ECO:0000313" key="2">
    <source>
        <dbReference type="EMBL" id="MDT9595406.1"/>
    </source>
</evidence>
<sequence length="385" mass="41576">MLRSRSDVEMVTLLFPGRTDDEVAAAVEQLGGVGRVGPDERGTTGLLTCGSVPGEDPREWCLMRVDAEGSGLTLRVEELATTLGLAPSEVITPREDDLVPDGDRTVLVLPAAQRHYAPVGAAVAGTAIEVREVDGWHLVSWADGAAPRAYSQLVGQLVVRTTEGRGRRGVLFSASPFHDVVEEFHRGDLVGGRHWPRHLWRPVFSPSVRDVEPAWDLVSAIVGDLLPQHADDDFASWGDDPVRRRAAFRRSALDIEEVAGALGLPAETGAVLRGESRVPAQRHEAQRVVEAMEGAAGLERGTWKDRVSLLSSVVSLVVAVLVVAVGGDAVPTLLWWFWVVAGALSVLHLATRAWFALLDRRRRRSVDDAPLTGPDAAREPAEPMA</sequence>
<evidence type="ECO:0000256" key="1">
    <source>
        <dbReference type="SAM" id="Phobius"/>
    </source>
</evidence>
<dbReference type="EMBL" id="JAVYII010000011">
    <property type="protein sequence ID" value="MDT9595406.1"/>
    <property type="molecule type" value="Genomic_DNA"/>
</dbReference>
<name>A0ABU3Q1L6_9ACTN</name>
<keyword evidence="1" id="KW-0812">Transmembrane</keyword>
<gene>
    <name evidence="2" type="ORF">RDV89_20150</name>
</gene>
<proteinExistence type="predicted"/>
<feature type="transmembrane region" description="Helical" evidence="1">
    <location>
        <begin position="333"/>
        <end position="355"/>
    </location>
</feature>
<comment type="caution">
    <text evidence="2">The sequence shown here is derived from an EMBL/GenBank/DDBJ whole genome shotgun (WGS) entry which is preliminary data.</text>
</comment>
<organism evidence="2 3">
    <name type="scientific">Nocardioides imazamoxiresistens</name>
    <dbReference type="NCBI Taxonomy" id="3231893"/>
    <lineage>
        <taxon>Bacteria</taxon>
        <taxon>Bacillati</taxon>
        <taxon>Actinomycetota</taxon>
        <taxon>Actinomycetes</taxon>
        <taxon>Propionibacteriales</taxon>
        <taxon>Nocardioidaceae</taxon>
        <taxon>Nocardioides</taxon>
    </lineage>
</organism>
<keyword evidence="3" id="KW-1185">Reference proteome</keyword>
<accession>A0ABU3Q1L6</accession>
<reference evidence="2 3" key="1">
    <citation type="submission" date="2023-08" db="EMBL/GenBank/DDBJ databases">
        <title>Nocardioides seae sp. nov., a bacterium isolated from a soil.</title>
        <authorList>
            <person name="Wang X."/>
        </authorList>
    </citation>
    <scope>NUCLEOTIDE SEQUENCE [LARGE SCALE GENOMIC DNA]</scope>
    <source>
        <strain evidence="2 3">YZH12</strain>
    </source>
</reference>
<evidence type="ECO:0000313" key="3">
    <source>
        <dbReference type="Proteomes" id="UP001268542"/>
    </source>
</evidence>
<keyword evidence="1" id="KW-0472">Membrane</keyword>
<dbReference type="Proteomes" id="UP001268542">
    <property type="component" value="Unassembled WGS sequence"/>
</dbReference>